<reference evidence="1 2" key="1">
    <citation type="submission" date="2020-04" db="EMBL/GenBank/DDBJ databases">
        <authorList>
            <person name="Hitch T.C.A."/>
            <person name="Wylensek D."/>
            <person name="Clavel T."/>
        </authorList>
    </citation>
    <scope>NUCLEOTIDE SEQUENCE [LARGE SCALE GENOMIC DNA]</scope>
    <source>
        <strain evidence="1 2">COR2-253-APC-1A</strain>
    </source>
</reference>
<gene>
    <name evidence="1" type="ORF">HF882_06825</name>
</gene>
<evidence type="ECO:0008006" key="3">
    <source>
        <dbReference type="Google" id="ProtNLM"/>
    </source>
</evidence>
<dbReference type="EMBL" id="JABAEW010000009">
    <property type="protein sequence ID" value="NMD86296.1"/>
    <property type="molecule type" value="Genomic_DNA"/>
</dbReference>
<evidence type="ECO:0000313" key="2">
    <source>
        <dbReference type="Proteomes" id="UP000576225"/>
    </source>
</evidence>
<sequence length="135" mass="14799">MSMKVDIDIAAFAGNARRALERADELALAAMREVAADLSGEAKDRAPLREGFLTEAIRGEAGTENGRAVAVISVPSNSQAAPYAVKMHEEEYELGENSRAKQLRTGKTVGRKFISRAIDDNRDRIRKIIESKLKV</sequence>
<name>A0A848B064_9BACT</name>
<evidence type="ECO:0000313" key="1">
    <source>
        <dbReference type="EMBL" id="NMD86296.1"/>
    </source>
</evidence>
<accession>A0A848B064</accession>
<dbReference type="AlphaFoldDB" id="A0A848B064"/>
<organism evidence="1 2">
    <name type="scientific">Victivallis vadensis</name>
    <dbReference type="NCBI Taxonomy" id="172901"/>
    <lineage>
        <taxon>Bacteria</taxon>
        <taxon>Pseudomonadati</taxon>
        <taxon>Lentisphaerota</taxon>
        <taxon>Lentisphaeria</taxon>
        <taxon>Victivallales</taxon>
        <taxon>Victivallaceae</taxon>
        <taxon>Victivallis</taxon>
    </lineage>
</organism>
<comment type="caution">
    <text evidence="1">The sequence shown here is derived from an EMBL/GenBank/DDBJ whole genome shotgun (WGS) entry which is preliminary data.</text>
</comment>
<protein>
    <recommendedName>
        <fullName evidence="3">HK97 gp10 family phage protein</fullName>
    </recommendedName>
</protein>
<proteinExistence type="predicted"/>
<dbReference type="Proteomes" id="UP000576225">
    <property type="component" value="Unassembled WGS sequence"/>
</dbReference>
<dbReference type="RefSeq" id="WP_168962089.1">
    <property type="nucleotide sequence ID" value="NZ_JABAEW010000009.1"/>
</dbReference>